<dbReference type="GO" id="GO:0000271">
    <property type="term" value="P:polysaccharide biosynthetic process"/>
    <property type="evidence" value="ECO:0007669"/>
    <property type="project" value="TreeGrafter"/>
</dbReference>
<dbReference type="InterPro" id="IPR015424">
    <property type="entry name" value="PyrdxlP-dep_Trfase"/>
</dbReference>
<dbReference type="InterPro" id="IPR000653">
    <property type="entry name" value="DegT/StrS_aminotransferase"/>
</dbReference>
<dbReference type="Proteomes" id="UP000293519">
    <property type="component" value="Unassembled WGS sequence"/>
</dbReference>
<evidence type="ECO:0000256" key="4">
    <source>
        <dbReference type="PIRSR" id="PIRSR000390-2"/>
    </source>
</evidence>
<evidence type="ECO:0000313" key="7">
    <source>
        <dbReference type="Proteomes" id="UP000293519"/>
    </source>
</evidence>
<evidence type="ECO:0000256" key="3">
    <source>
        <dbReference type="PIRSR" id="PIRSR000390-1"/>
    </source>
</evidence>
<dbReference type="AlphaFoldDB" id="A0A4Q7LRB5"/>
<sequence>MTIEAPRLPQDIWSTEPFSDTPLHVGRPNVGDTEAFLELAQGIFDRRILSNNGPLVRELERQIERRLGVDHCVLMANGTVALEIAIVATGMRGEVIVPSYTFVATAHAVRWLGLTPVFADIDPETHTLSADAARRRVTRATGGIIGVHLWGQGADVGGIGALASELNIPVIYDAAHSFDSMISGKKIGAFGNAEVFSFHATKFFNTFEGGAVTTNDPQLADRLRLMRNFGFDGEDSVIHLGTNAKMTEICAAMGLINLQSIDAFVMRNRENYRLYESVFSTIPFAKLLSIAELDESNAQYVVVEIQPEAPRTRDDIVTALRAANVLARRYFWPGAHQMEPYRSLYPTADQHLPNTREVADRVVVLPTGTSVGAAEIQLIGDVFQRAFGMPGNRT</sequence>
<dbReference type="PANTHER" id="PTHR30244">
    <property type="entry name" value="TRANSAMINASE"/>
    <property type="match status" value="1"/>
</dbReference>
<reference evidence="6 7" key="1">
    <citation type="journal article" date="2015" name="Stand. Genomic Sci.">
        <title>Genomic Encyclopedia of Bacterial and Archaeal Type Strains, Phase III: the genomes of soil and plant-associated and newly described type strains.</title>
        <authorList>
            <person name="Whitman W.B."/>
            <person name="Woyke T."/>
            <person name="Klenk H.P."/>
            <person name="Zhou Y."/>
            <person name="Lilburn T.G."/>
            <person name="Beck B.J."/>
            <person name="De Vos P."/>
            <person name="Vandamme P."/>
            <person name="Eisen J.A."/>
            <person name="Garrity G."/>
            <person name="Hugenholtz P."/>
            <person name="Kyrpides N.C."/>
        </authorList>
    </citation>
    <scope>NUCLEOTIDE SEQUENCE [LARGE SCALE GENOMIC DNA]</scope>
    <source>
        <strain evidence="6 7">CV2</strain>
    </source>
</reference>
<dbReference type="Gene3D" id="3.40.640.10">
    <property type="entry name" value="Type I PLP-dependent aspartate aminotransferase-like (Major domain)"/>
    <property type="match status" value="1"/>
</dbReference>
<evidence type="ECO:0000256" key="2">
    <source>
        <dbReference type="ARBA" id="ARBA00037999"/>
    </source>
</evidence>
<keyword evidence="1 4" id="KW-0663">Pyridoxal phosphate</keyword>
<keyword evidence="7" id="KW-1185">Reference proteome</keyword>
<dbReference type="GO" id="GO:0008483">
    <property type="term" value="F:transaminase activity"/>
    <property type="evidence" value="ECO:0007669"/>
    <property type="project" value="TreeGrafter"/>
</dbReference>
<dbReference type="PANTHER" id="PTHR30244:SF9">
    <property type="entry name" value="PROTEIN RV3402C"/>
    <property type="match status" value="1"/>
</dbReference>
<dbReference type="OrthoDB" id="9804264at2"/>
<dbReference type="CDD" id="cd00616">
    <property type="entry name" value="AHBA_syn"/>
    <property type="match status" value="1"/>
</dbReference>
<name>A0A4Q7LRB5_9MICO</name>
<evidence type="ECO:0000313" key="6">
    <source>
        <dbReference type="EMBL" id="RZS57416.1"/>
    </source>
</evidence>
<feature type="active site" description="Proton acceptor" evidence="3">
    <location>
        <position position="202"/>
    </location>
</feature>
<dbReference type="SUPFAM" id="SSF53383">
    <property type="entry name" value="PLP-dependent transferases"/>
    <property type="match status" value="1"/>
</dbReference>
<dbReference type="RefSeq" id="WP_130484989.1">
    <property type="nucleotide sequence ID" value="NZ_SGWW01000002.1"/>
</dbReference>
<dbReference type="PIRSF" id="PIRSF000390">
    <property type="entry name" value="PLP_StrS"/>
    <property type="match status" value="1"/>
</dbReference>
<dbReference type="Pfam" id="PF01041">
    <property type="entry name" value="DegT_DnrJ_EryC1"/>
    <property type="match status" value="1"/>
</dbReference>
<dbReference type="InterPro" id="IPR015421">
    <property type="entry name" value="PyrdxlP-dep_Trfase_major"/>
</dbReference>
<dbReference type="EMBL" id="SGWW01000002">
    <property type="protein sequence ID" value="RZS57416.1"/>
    <property type="molecule type" value="Genomic_DNA"/>
</dbReference>
<organism evidence="6 7">
    <name type="scientific">Microcella putealis</name>
    <dbReference type="NCBI Taxonomy" id="337005"/>
    <lineage>
        <taxon>Bacteria</taxon>
        <taxon>Bacillati</taxon>
        <taxon>Actinomycetota</taxon>
        <taxon>Actinomycetes</taxon>
        <taxon>Micrococcales</taxon>
        <taxon>Microbacteriaceae</taxon>
        <taxon>Microcella</taxon>
    </lineage>
</organism>
<dbReference type="GO" id="GO:0030170">
    <property type="term" value="F:pyridoxal phosphate binding"/>
    <property type="evidence" value="ECO:0007669"/>
    <property type="project" value="TreeGrafter"/>
</dbReference>
<evidence type="ECO:0000256" key="5">
    <source>
        <dbReference type="RuleBase" id="RU004508"/>
    </source>
</evidence>
<gene>
    <name evidence="6" type="ORF">EV141_1128</name>
</gene>
<feature type="modified residue" description="N6-(pyridoxal phosphate)lysine" evidence="4">
    <location>
        <position position="202"/>
    </location>
</feature>
<proteinExistence type="inferred from homology"/>
<protein>
    <submittedName>
        <fullName evidence="6">dTDP-4-amino-4,6-dideoxygalactose transaminase</fullName>
    </submittedName>
</protein>
<evidence type="ECO:0000256" key="1">
    <source>
        <dbReference type="ARBA" id="ARBA00022898"/>
    </source>
</evidence>
<comment type="similarity">
    <text evidence="2 5">Belongs to the DegT/DnrJ/EryC1 family.</text>
</comment>
<comment type="caution">
    <text evidence="6">The sequence shown here is derived from an EMBL/GenBank/DDBJ whole genome shotgun (WGS) entry which is preliminary data.</text>
</comment>
<accession>A0A4Q7LRB5</accession>